<gene>
    <name evidence="2" type="primary">LOC111102579</name>
</gene>
<evidence type="ECO:0000313" key="2">
    <source>
        <dbReference type="RefSeq" id="XP_022291089.1"/>
    </source>
</evidence>
<accession>A0A8B8AM02</accession>
<protein>
    <submittedName>
        <fullName evidence="2">Uncharacterized protein LOC111102579</fullName>
    </submittedName>
</protein>
<evidence type="ECO:0000313" key="1">
    <source>
        <dbReference type="Proteomes" id="UP000694844"/>
    </source>
</evidence>
<dbReference type="GeneID" id="111102579"/>
<dbReference type="RefSeq" id="XP_022291089.1">
    <property type="nucleotide sequence ID" value="XM_022435381.1"/>
</dbReference>
<organism evidence="1 2">
    <name type="scientific">Crassostrea virginica</name>
    <name type="common">Eastern oyster</name>
    <dbReference type="NCBI Taxonomy" id="6565"/>
    <lineage>
        <taxon>Eukaryota</taxon>
        <taxon>Metazoa</taxon>
        <taxon>Spiralia</taxon>
        <taxon>Lophotrochozoa</taxon>
        <taxon>Mollusca</taxon>
        <taxon>Bivalvia</taxon>
        <taxon>Autobranchia</taxon>
        <taxon>Pteriomorphia</taxon>
        <taxon>Ostreida</taxon>
        <taxon>Ostreoidea</taxon>
        <taxon>Ostreidae</taxon>
        <taxon>Crassostrea</taxon>
    </lineage>
</organism>
<dbReference type="OrthoDB" id="6052338at2759"/>
<keyword evidence="1" id="KW-1185">Reference proteome</keyword>
<proteinExistence type="predicted"/>
<name>A0A8B8AM02_CRAVI</name>
<sequence length="183" mass="21197">MAMHGLINKEKLRKTNLCFGNDSPRKISSYWRDYGPDTRIRLPLPAISHRPQTPVEVFPVSEYSADSRFLTSTKQHYSLYNKVISDRIHQRCLQSSNAIKAFHGGRCVINYQEPLTPVTRKRLDYRPLTRDTGPNYQEVIRGLRDRSEPTKITESATASEAMHAFQWPTAHVLPPWLQKRIVH</sequence>
<dbReference type="KEGG" id="cvn:111102579"/>
<dbReference type="AlphaFoldDB" id="A0A8B8AM02"/>
<reference evidence="2" key="1">
    <citation type="submission" date="2025-08" db="UniProtKB">
        <authorList>
            <consortium name="RefSeq"/>
        </authorList>
    </citation>
    <scope>IDENTIFICATION</scope>
    <source>
        <tissue evidence="2">Whole sample</tissue>
    </source>
</reference>
<dbReference type="Proteomes" id="UP000694844">
    <property type="component" value="Chromosome 7"/>
</dbReference>